<organism evidence="2 3">
    <name type="scientific">Crassaminicella indica</name>
    <dbReference type="NCBI Taxonomy" id="2855394"/>
    <lineage>
        <taxon>Bacteria</taxon>
        <taxon>Bacillati</taxon>
        <taxon>Bacillota</taxon>
        <taxon>Clostridia</taxon>
        <taxon>Eubacteriales</taxon>
        <taxon>Clostridiaceae</taxon>
        <taxon>Crassaminicella</taxon>
    </lineage>
</organism>
<evidence type="ECO:0008006" key="4">
    <source>
        <dbReference type="Google" id="ProtNLM"/>
    </source>
</evidence>
<keyword evidence="1" id="KW-0472">Membrane</keyword>
<accession>A0ABX8R8Q0</accession>
<gene>
    <name evidence="2" type="ORF">KVH43_08450</name>
</gene>
<keyword evidence="1" id="KW-1133">Transmembrane helix</keyword>
<keyword evidence="1" id="KW-0812">Transmembrane</keyword>
<feature type="transmembrane region" description="Helical" evidence="1">
    <location>
        <begin position="201"/>
        <end position="220"/>
    </location>
</feature>
<evidence type="ECO:0000256" key="1">
    <source>
        <dbReference type="SAM" id="Phobius"/>
    </source>
</evidence>
<feature type="transmembrane region" description="Helical" evidence="1">
    <location>
        <begin position="459"/>
        <end position="477"/>
    </location>
</feature>
<proteinExistence type="predicted"/>
<reference evidence="2" key="1">
    <citation type="submission" date="2021-07" db="EMBL/GenBank/DDBJ databases">
        <title>Complete genome sequence of Crassaminicella sp. 143-21, isolated from a deep-sea hydrothermal vent.</title>
        <authorList>
            <person name="Li X."/>
        </authorList>
    </citation>
    <scope>NUCLEOTIDE SEQUENCE</scope>
    <source>
        <strain evidence="2">143-21</strain>
    </source>
</reference>
<feature type="transmembrane region" description="Helical" evidence="1">
    <location>
        <begin position="348"/>
        <end position="365"/>
    </location>
</feature>
<evidence type="ECO:0000313" key="2">
    <source>
        <dbReference type="EMBL" id="QXM05415.1"/>
    </source>
</evidence>
<dbReference type="RefSeq" id="WP_218282114.1">
    <property type="nucleotide sequence ID" value="NZ_CP078093.1"/>
</dbReference>
<name>A0ABX8R8Q0_9CLOT</name>
<feature type="transmembrane region" description="Helical" evidence="1">
    <location>
        <begin position="133"/>
        <end position="157"/>
    </location>
</feature>
<keyword evidence="3" id="KW-1185">Reference proteome</keyword>
<feature type="transmembrane region" description="Helical" evidence="1">
    <location>
        <begin position="385"/>
        <end position="405"/>
    </location>
</feature>
<feature type="transmembrane region" description="Helical" evidence="1">
    <location>
        <begin position="498"/>
        <end position="518"/>
    </location>
</feature>
<feature type="transmembrane region" description="Helical" evidence="1">
    <location>
        <begin position="62"/>
        <end position="84"/>
    </location>
</feature>
<feature type="transmembrane region" description="Helical" evidence="1">
    <location>
        <begin position="90"/>
        <end position="112"/>
    </location>
</feature>
<feature type="transmembrane region" description="Helical" evidence="1">
    <location>
        <begin position="524"/>
        <end position="540"/>
    </location>
</feature>
<feature type="transmembrane region" description="Helical" evidence="1">
    <location>
        <begin position="264"/>
        <end position="286"/>
    </location>
</feature>
<dbReference type="Proteomes" id="UP000886818">
    <property type="component" value="Chromosome"/>
</dbReference>
<protein>
    <recommendedName>
        <fullName evidence="4">ABC transporter permease</fullName>
    </recommendedName>
</protein>
<feature type="transmembrane region" description="Helical" evidence="1">
    <location>
        <begin position="434"/>
        <end position="453"/>
    </location>
</feature>
<feature type="transmembrane region" description="Helical" evidence="1">
    <location>
        <begin position="163"/>
        <end position="189"/>
    </location>
</feature>
<dbReference type="EMBL" id="CP078093">
    <property type="protein sequence ID" value="QXM05415.1"/>
    <property type="molecule type" value="Genomic_DNA"/>
</dbReference>
<evidence type="ECO:0000313" key="3">
    <source>
        <dbReference type="Proteomes" id="UP000886818"/>
    </source>
</evidence>
<sequence>MKDFKSLKVLDKFRFIFERLGVDYKVMRKILQMKLIMDTRRVPTAMNNYEKDKDSNLFMKSLFIYGLLGLIILFDMISSLPLFVKLNFCFGILMFMIMTTMISDFSSILLDVKDKNILLTRPIDAKTINIAKIIHIFIYLFIITMSMAGPSLIAGIIDYGWLFGILFFIELILIASFIVFISSLLYCFILYFFDGEKLKDMITYFQIILSITITIGYQFIGRMFHIFREDIVFTPKWWTYFIPTTWFSAPFELFINHNYVKYNIILSILCVLIPLIALIIHIKLVIPYFEKNLSKLNHHKGKNAKYFELKEKIQKKLAKIFCFNKMENIFFRFTQNMLSNERTLKLKIYPNIVFAAVFPLIIIGRDMLDGNSIGEAIEEMSNIKLYLFIYLTVQMVSSSILMMSISEKYKGAWIYKILPIESPRYIYKGAWKAFLLKYNIPVFLFVSFIFLLIYGYKIIIDLILILLNMLLLNILIFRNSSKRLPFSKSFKHIQENGAVTFFFSAFICSMLAGIHFLVRNTICGRLICLGIVLLLDLFLWEKSFQDEFENSI</sequence>